<dbReference type="AlphaFoldDB" id="A0AAD4MF01"/>
<accession>A0AAD4MF01</accession>
<dbReference type="SUPFAM" id="SSF50494">
    <property type="entry name" value="Trypsin-like serine proteases"/>
    <property type="match status" value="1"/>
</dbReference>
<evidence type="ECO:0000313" key="2">
    <source>
        <dbReference type="Proteomes" id="UP001201812"/>
    </source>
</evidence>
<proteinExistence type="predicted"/>
<name>A0AAD4MF01_9BILA</name>
<keyword evidence="2" id="KW-1185">Reference proteome</keyword>
<reference evidence="1" key="1">
    <citation type="submission" date="2022-01" db="EMBL/GenBank/DDBJ databases">
        <title>Genome Sequence Resource for Two Populations of Ditylenchus destructor, the Migratory Endoparasitic Phytonematode.</title>
        <authorList>
            <person name="Zhang H."/>
            <person name="Lin R."/>
            <person name="Xie B."/>
        </authorList>
    </citation>
    <scope>NUCLEOTIDE SEQUENCE</scope>
    <source>
        <strain evidence="1">BazhouSP</strain>
    </source>
</reference>
<dbReference type="EMBL" id="JAKKPZ010001101">
    <property type="protein sequence ID" value="KAI1690707.1"/>
    <property type="molecule type" value="Genomic_DNA"/>
</dbReference>
<sequence length="338" mass="37424">MATFWQKMAIFGPKIERSVKIPGNLFSPATEEQNGISHASKGVTLRKLGHGMNMRVHATKLVRVDRNCSITRTQLQISDELSDAIRWDCLRKQVTSSIGLYECEMETSWAMAVVSANLEVLCDAISVTDQHLLTSRECILPVLKTLSKTVPQESVFVMHRSCLTEECAKYPMEDIGYSYYHDFAIIQLRSVPNPDIIPVCFLSSDGVGQLDKHEDGHARQLRAYDKILTLVKQSDFEIENQATKCFSLLNKRAPSSSLAGFAGLAVGIAWTSLLGNFASPDFAPYSSSDDANARGTFPGSFNSVKHRRFKLLFHGSSTLGSDGSILQHPQSSTEEMSH</sequence>
<protein>
    <submittedName>
        <fullName evidence="1">Uncharacterized protein</fullName>
    </submittedName>
</protein>
<dbReference type="InterPro" id="IPR009003">
    <property type="entry name" value="Peptidase_S1_PA"/>
</dbReference>
<comment type="caution">
    <text evidence="1">The sequence shown here is derived from an EMBL/GenBank/DDBJ whole genome shotgun (WGS) entry which is preliminary data.</text>
</comment>
<gene>
    <name evidence="1" type="ORF">DdX_22327</name>
</gene>
<organism evidence="1 2">
    <name type="scientific">Ditylenchus destructor</name>
    <dbReference type="NCBI Taxonomy" id="166010"/>
    <lineage>
        <taxon>Eukaryota</taxon>
        <taxon>Metazoa</taxon>
        <taxon>Ecdysozoa</taxon>
        <taxon>Nematoda</taxon>
        <taxon>Chromadorea</taxon>
        <taxon>Rhabditida</taxon>
        <taxon>Tylenchina</taxon>
        <taxon>Tylenchomorpha</taxon>
        <taxon>Sphaerularioidea</taxon>
        <taxon>Anguinidae</taxon>
        <taxon>Anguininae</taxon>
        <taxon>Ditylenchus</taxon>
    </lineage>
</organism>
<evidence type="ECO:0000313" key="1">
    <source>
        <dbReference type="EMBL" id="KAI1690707.1"/>
    </source>
</evidence>
<dbReference type="Proteomes" id="UP001201812">
    <property type="component" value="Unassembled WGS sequence"/>
</dbReference>